<sequence length="106" mass="11778">MQRRQKEAQAAAENLPTAYADRIAKDFGNEWHDAYDIYGKNPGFWEDAYRGDPNASRAGPKMAPVSRTARLPAAPSDKPPAKGGGFWDGLFPGRSSLREAQGRWRE</sequence>
<feature type="compositionally biased region" description="Basic and acidic residues" evidence="1">
    <location>
        <begin position="96"/>
        <end position="106"/>
    </location>
</feature>
<organism evidence="2 3">
    <name type="scientific">Ensifer adhaerens</name>
    <name type="common">Sinorhizobium morelense</name>
    <dbReference type="NCBI Taxonomy" id="106592"/>
    <lineage>
        <taxon>Bacteria</taxon>
        <taxon>Pseudomonadati</taxon>
        <taxon>Pseudomonadota</taxon>
        <taxon>Alphaproteobacteria</taxon>
        <taxon>Hyphomicrobiales</taxon>
        <taxon>Rhizobiaceae</taxon>
        <taxon>Sinorhizobium/Ensifer group</taxon>
        <taxon>Ensifer</taxon>
    </lineage>
</organism>
<comment type="caution">
    <text evidence="2">The sequence shown here is derived from an EMBL/GenBank/DDBJ whole genome shotgun (WGS) entry which is preliminary data.</text>
</comment>
<protein>
    <submittedName>
        <fullName evidence="2">Uncharacterized protein</fullName>
    </submittedName>
</protein>
<proteinExistence type="predicted"/>
<reference evidence="3" key="1">
    <citation type="submission" date="2015-07" db="EMBL/GenBank/DDBJ databases">
        <title>Whole genome sequence of an Ensifer adhaerens strain isolated from a cave pool in the Wind Cave National Park.</title>
        <authorList>
            <person name="Eng W.W.H."/>
            <person name="Gan H.M."/>
            <person name="Barton H.A."/>
            <person name="Savka M.A."/>
        </authorList>
    </citation>
    <scope>NUCLEOTIDE SEQUENCE [LARGE SCALE GENOMIC DNA]</scope>
    <source>
        <strain evidence="3">SD006</strain>
    </source>
</reference>
<evidence type="ECO:0000256" key="1">
    <source>
        <dbReference type="SAM" id="MobiDB-lite"/>
    </source>
</evidence>
<evidence type="ECO:0000313" key="2">
    <source>
        <dbReference type="EMBL" id="KOF13584.1"/>
    </source>
</evidence>
<name>A0A0L8BG72_ENSAD</name>
<evidence type="ECO:0000313" key="3">
    <source>
        <dbReference type="Proteomes" id="UP000037425"/>
    </source>
</evidence>
<dbReference type="EMBL" id="LGAP01000035">
    <property type="protein sequence ID" value="KOF13584.1"/>
    <property type="molecule type" value="Genomic_DNA"/>
</dbReference>
<dbReference type="Proteomes" id="UP000037425">
    <property type="component" value="Unassembled WGS sequence"/>
</dbReference>
<feature type="region of interest" description="Disordered" evidence="1">
    <location>
        <begin position="70"/>
        <end position="106"/>
    </location>
</feature>
<dbReference type="PATRIC" id="fig|106592.7.peg.5288"/>
<dbReference type="AlphaFoldDB" id="A0A0L8BG72"/>
<accession>A0A0L8BG72</accession>
<gene>
    <name evidence="2" type="ORF">AC244_30570</name>
</gene>